<dbReference type="Proteomes" id="UP000298663">
    <property type="component" value="Unassembled WGS sequence"/>
</dbReference>
<sequence>MVQLLFFLLAFHAFAQGGLETNDYFEAKQDEHFHEKDVPIVYSIPMKECYFGRSLLLILQASESIVFHFLRFDRIMALYQEEYLGDSIIAKWCLGATILSTLMMSIALLPNVWLMPDSLTSCDVLSEHRLEAYRIAVYLMSVDFMITCLSSSFFFFVFFRLKREYHGTSTMMPYHLRYKKGYLIRQTWLIPYIHIVHIFLTAFFYIDALGYPLIWLKAIFALRPLVIAFVGFCYMVFHKSWKKIWKAIIKNERKVSINAIGIIDVSICPNHVYWEDF</sequence>
<keyword evidence="4" id="KW-1185">Reference proteome</keyword>
<reference evidence="3 4" key="2">
    <citation type="journal article" date="2019" name="G3 (Bethesda)">
        <title>Hybrid Assembly of the Genome of the Entomopathogenic Nematode Steinernema carpocapsae Identifies the X-Chromosome.</title>
        <authorList>
            <person name="Serra L."/>
            <person name="Macchietto M."/>
            <person name="Macias-Munoz A."/>
            <person name="McGill C.J."/>
            <person name="Rodriguez I.M."/>
            <person name="Rodriguez B."/>
            <person name="Murad R."/>
            <person name="Mortazavi A."/>
        </authorList>
    </citation>
    <scope>NUCLEOTIDE SEQUENCE [LARGE SCALE GENOMIC DNA]</scope>
    <source>
        <strain evidence="3 4">ALL</strain>
    </source>
</reference>
<evidence type="ECO:0000256" key="2">
    <source>
        <dbReference type="SAM" id="SignalP"/>
    </source>
</evidence>
<feature type="transmembrane region" description="Helical" evidence="1">
    <location>
        <begin position="50"/>
        <end position="71"/>
    </location>
</feature>
<reference evidence="3 4" key="1">
    <citation type="journal article" date="2015" name="Genome Biol.">
        <title>Comparative genomics of Steinernema reveals deeply conserved gene regulatory networks.</title>
        <authorList>
            <person name="Dillman A.R."/>
            <person name="Macchietto M."/>
            <person name="Porter C.F."/>
            <person name="Rogers A."/>
            <person name="Williams B."/>
            <person name="Antoshechkin I."/>
            <person name="Lee M.M."/>
            <person name="Goodwin Z."/>
            <person name="Lu X."/>
            <person name="Lewis E.E."/>
            <person name="Goodrich-Blair H."/>
            <person name="Stock S.P."/>
            <person name="Adams B.J."/>
            <person name="Sternberg P.W."/>
            <person name="Mortazavi A."/>
        </authorList>
    </citation>
    <scope>NUCLEOTIDE SEQUENCE [LARGE SCALE GENOMIC DNA]</scope>
    <source>
        <strain evidence="3 4">ALL</strain>
    </source>
</reference>
<proteinExistence type="predicted"/>
<keyword evidence="1" id="KW-1133">Transmembrane helix</keyword>
<keyword evidence="1" id="KW-0812">Transmembrane</keyword>
<evidence type="ECO:0000256" key="1">
    <source>
        <dbReference type="SAM" id="Phobius"/>
    </source>
</evidence>
<feature type="transmembrane region" description="Helical" evidence="1">
    <location>
        <begin position="92"/>
        <end position="115"/>
    </location>
</feature>
<feature type="transmembrane region" description="Helical" evidence="1">
    <location>
        <begin position="135"/>
        <end position="161"/>
    </location>
</feature>
<keyword evidence="1" id="KW-0472">Membrane</keyword>
<gene>
    <name evidence="3" type="ORF">L596_002174</name>
</gene>
<feature type="chain" id="PRO_5020187713" description="G-protein coupled receptors family 1 profile domain-containing protein" evidence="2">
    <location>
        <begin position="18"/>
        <end position="277"/>
    </location>
</feature>
<feature type="transmembrane region" description="Helical" evidence="1">
    <location>
        <begin position="218"/>
        <end position="237"/>
    </location>
</feature>
<feature type="transmembrane region" description="Helical" evidence="1">
    <location>
        <begin position="182"/>
        <end position="206"/>
    </location>
</feature>
<dbReference type="EMBL" id="AZBU02000001">
    <property type="protein sequence ID" value="TMS34624.1"/>
    <property type="molecule type" value="Genomic_DNA"/>
</dbReference>
<protein>
    <recommendedName>
        <fullName evidence="5">G-protein coupled receptors family 1 profile domain-containing protein</fullName>
    </recommendedName>
</protein>
<feature type="signal peptide" evidence="2">
    <location>
        <begin position="1"/>
        <end position="17"/>
    </location>
</feature>
<keyword evidence="2" id="KW-0732">Signal</keyword>
<comment type="caution">
    <text evidence="3">The sequence shown here is derived from an EMBL/GenBank/DDBJ whole genome shotgun (WGS) entry which is preliminary data.</text>
</comment>
<evidence type="ECO:0000313" key="4">
    <source>
        <dbReference type="Proteomes" id="UP000298663"/>
    </source>
</evidence>
<name>A0A4U8UNF6_STECR</name>
<accession>A0A4U8UNF6</accession>
<organism evidence="3 4">
    <name type="scientific">Steinernema carpocapsae</name>
    <name type="common">Entomopathogenic nematode</name>
    <dbReference type="NCBI Taxonomy" id="34508"/>
    <lineage>
        <taxon>Eukaryota</taxon>
        <taxon>Metazoa</taxon>
        <taxon>Ecdysozoa</taxon>
        <taxon>Nematoda</taxon>
        <taxon>Chromadorea</taxon>
        <taxon>Rhabditida</taxon>
        <taxon>Tylenchina</taxon>
        <taxon>Panagrolaimomorpha</taxon>
        <taxon>Strongyloidoidea</taxon>
        <taxon>Steinernematidae</taxon>
        <taxon>Steinernema</taxon>
    </lineage>
</organism>
<evidence type="ECO:0000313" key="3">
    <source>
        <dbReference type="EMBL" id="TMS34624.1"/>
    </source>
</evidence>
<evidence type="ECO:0008006" key="5">
    <source>
        <dbReference type="Google" id="ProtNLM"/>
    </source>
</evidence>
<dbReference type="AlphaFoldDB" id="A0A4U8UNF6"/>